<dbReference type="Pfam" id="PF12146">
    <property type="entry name" value="Hydrolase_4"/>
    <property type="match status" value="1"/>
</dbReference>
<evidence type="ECO:0000259" key="2">
    <source>
        <dbReference type="Pfam" id="PF12146"/>
    </source>
</evidence>
<evidence type="ECO:0000313" key="4">
    <source>
        <dbReference type="Proteomes" id="UP000199548"/>
    </source>
</evidence>
<dbReference type="EMBL" id="FOQU01000007">
    <property type="protein sequence ID" value="SFJ43676.1"/>
    <property type="molecule type" value="Genomic_DNA"/>
</dbReference>
<dbReference type="SUPFAM" id="SSF53474">
    <property type="entry name" value="alpha/beta-Hydrolases"/>
    <property type="match status" value="2"/>
</dbReference>
<protein>
    <submittedName>
        <fullName evidence="3">Serine aminopeptidase, S33</fullName>
    </submittedName>
</protein>
<keyword evidence="3" id="KW-0031">Aminopeptidase</keyword>
<dbReference type="PANTHER" id="PTHR43265:SF1">
    <property type="entry name" value="ESTERASE ESTD"/>
    <property type="match status" value="1"/>
</dbReference>
<dbReference type="GO" id="GO:0004177">
    <property type="term" value="F:aminopeptidase activity"/>
    <property type="evidence" value="ECO:0007669"/>
    <property type="project" value="UniProtKB-KW"/>
</dbReference>
<evidence type="ECO:0000313" key="3">
    <source>
        <dbReference type="EMBL" id="SFJ43676.1"/>
    </source>
</evidence>
<name>A0A1I3RER4_9BURK</name>
<dbReference type="GO" id="GO:0052689">
    <property type="term" value="F:carboxylic ester hydrolase activity"/>
    <property type="evidence" value="ECO:0007669"/>
    <property type="project" value="TreeGrafter"/>
</dbReference>
<dbReference type="STRING" id="420953.SAMN05192543_107148"/>
<reference evidence="3 4" key="1">
    <citation type="submission" date="2016-10" db="EMBL/GenBank/DDBJ databases">
        <authorList>
            <person name="de Groot N.N."/>
        </authorList>
    </citation>
    <scope>NUCLEOTIDE SEQUENCE [LARGE SCALE GENOMIC DNA]</scope>
    <source>
        <strain evidence="3 4">LMG 23650</strain>
    </source>
</reference>
<gene>
    <name evidence="3" type="ORF">SAMN05192543_107148</name>
</gene>
<feature type="domain" description="Serine aminopeptidase S33" evidence="2">
    <location>
        <begin position="41"/>
        <end position="142"/>
    </location>
</feature>
<dbReference type="InterPro" id="IPR029058">
    <property type="entry name" value="AB_hydrolase_fold"/>
</dbReference>
<dbReference type="AlphaFoldDB" id="A0A1I3RER4"/>
<keyword evidence="3" id="KW-0645">Protease</keyword>
<feature type="compositionally biased region" description="Low complexity" evidence="1">
    <location>
        <begin position="601"/>
        <end position="612"/>
    </location>
</feature>
<feature type="region of interest" description="Disordered" evidence="1">
    <location>
        <begin position="598"/>
        <end position="620"/>
    </location>
</feature>
<organism evidence="3 4">
    <name type="scientific">Paraburkholderia megapolitana</name>
    <dbReference type="NCBI Taxonomy" id="420953"/>
    <lineage>
        <taxon>Bacteria</taxon>
        <taxon>Pseudomonadati</taxon>
        <taxon>Pseudomonadota</taxon>
        <taxon>Betaproteobacteria</taxon>
        <taxon>Burkholderiales</taxon>
        <taxon>Burkholderiaceae</taxon>
        <taxon>Paraburkholderia</taxon>
    </lineage>
</organism>
<accession>A0A1I3RER4</accession>
<dbReference type="Gene3D" id="3.40.50.1820">
    <property type="entry name" value="alpha/beta hydrolase"/>
    <property type="match status" value="2"/>
</dbReference>
<sequence length="620" mass="67130">MRPVVFGGCFGWLHPAAGEQGVVLCNPFGYDALCTHRGWRKLAERLAAAGIPVLRFDYPGTGDSAGFEDDPQRVAAWIDSIVAATRRLREWTGVTRVSLVGLRLGATLAALAAQQAGDIDALVLLAPAMLGRNYLRELRAHRQSWLSTPAGMNADPLDERDSYVEAFGFGLHGDDIARLSEIDLQRDTLAPAARVLLLGSNDRSRAAALAAHYTQHGVEVERKDFDECDRFMIEALYSEEPVDAFGRVAGWLAQGASKHAPKHATHDHAVHADIPDEALLPLPTEAATERPIVFGPYFGIYCEPATPRADAPAVLFFNTGASHHIGDGRIFVLFARQLAALGIASLRMDLGGLGDAQPAADTITLDSVYSEAACRDAMAGADWLVAHGYASVATFGVCGGAFVGLQVCARHPKVVGAFGVNLQKFVWDGAARTPGVHQFASSRVYWRAALTPGKWLRALRRQSHPLRVAAVLGRRIARRGWLAMSGWIEDRTGWPVALNEVRTLLRTIHTKGVQLRLVYGEFDVGLDEARVQFGPRLGGLRRYPRIRAVTLPKLDHALFTRPAREAAMADAQRWLCADVIGHTAPHTLHASRPGARILQEGASTPGPSAAAPNWFDGVSP</sequence>
<proteinExistence type="predicted"/>
<evidence type="ECO:0000256" key="1">
    <source>
        <dbReference type="SAM" id="MobiDB-lite"/>
    </source>
</evidence>
<keyword evidence="4" id="KW-1185">Reference proteome</keyword>
<dbReference type="InterPro" id="IPR053145">
    <property type="entry name" value="AB_hydrolase_Est10"/>
</dbReference>
<dbReference type="InterPro" id="IPR022742">
    <property type="entry name" value="Hydrolase_4"/>
</dbReference>
<dbReference type="Proteomes" id="UP000199548">
    <property type="component" value="Unassembled WGS sequence"/>
</dbReference>
<dbReference type="RefSeq" id="WP_170275815.1">
    <property type="nucleotide sequence ID" value="NZ_CP041745.1"/>
</dbReference>
<keyword evidence="3" id="KW-0378">Hydrolase</keyword>
<dbReference type="PANTHER" id="PTHR43265">
    <property type="entry name" value="ESTERASE ESTD"/>
    <property type="match status" value="1"/>
</dbReference>